<protein>
    <submittedName>
        <fullName evidence="1">Uncharacterized protein</fullName>
    </submittedName>
</protein>
<evidence type="ECO:0000313" key="2">
    <source>
        <dbReference type="Proteomes" id="UP000614996"/>
    </source>
</evidence>
<dbReference type="EMBL" id="BOPO01000024">
    <property type="protein sequence ID" value="GIL26570.1"/>
    <property type="molecule type" value="Genomic_DNA"/>
</dbReference>
<keyword evidence="2" id="KW-1185">Reference proteome</keyword>
<dbReference type="AlphaFoldDB" id="A0A8J4AB95"/>
<sequence length="92" mass="10089">MLIPRFAFGPVRAPKKAIFESHLPDADEPPFCSAQALIATTADSATGTTSHARLTLTFTFCSASLKARTHWFRGAGTRRTWQGARLPVWRGT</sequence>
<dbReference type="Proteomes" id="UP000614996">
    <property type="component" value="Unassembled WGS sequence"/>
</dbReference>
<accession>A0A8J4AB95</accession>
<evidence type="ECO:0000313" key="1">
    <source>
        <dbReference type="EMBL" id="GIL26570.1"/>
    </source>
</evidence>
<proteinExistence type="predicted"/>
<reference evidence="2" key="1">
    <citation type="journal article" date="2021" name="Int. J. Syst. Evol. Microbiol.">
        <title>Actinocatenispora comari sp. nov., an endophytic actinomycete isolated from aerial parts of Comarum salesowianum.</title>
        <authorList>
            <person name="Oyunbileg N."/>
            <person name="Iizaka Y."/>
            <person name="Hamada M."/>
            <person name="Davaapurev B.O."/>
            <person name="Fukumoto A."/>
            <person name="Tsetseg B."/>
            <person name="Kato F."/>
            <person name="Tamura T."/>
            <person name="Batkhuu J."/>
            <person name="Anzai Y."/>
        </authorList>
    </citation>
    <scope>NUCLEOTIDE SEQUENCE [LARGE SCALE GENOMIC DNA]</scope>
    <source>
        <strain evidence="2">NUM-2625</strain>
    </source>
</reference>
<organism evidence="1 2">
    <name type="scientific">Actinocatenispora comari</name>
    <dbReference type="NCBI Taxonomy" id="2807577"/>
    <lineage>
        <taxon>Bacteria</taxon>
        <taxon>Bacillati</taxon>
        <taxon>Actinomycetota</taxon>
        <taxon>Actinomycetes</taxon>
        <taxon>Micromonosporales</taxon>
        <taxon>Micromonosporaceae</taxon>
        <taxon>Actinocatenispora</taxon>
    </lineage>
</organism>
<name>A0A8J4AB95_9ACTN</name>
<gene>
    <name evidence="1" type="ORF">NUM_18240</name>
</gene>
<comment type="caution">
    <text evidence="1">The sequence shown here is derived from an EMBL/GenBank/DDBJ whole genome shotgun (WGS) entry which is preliminary data.</text>
</comment>